<sequence>MSFWVLGFYPGKDELVFEQSISLSVEDLKPVMQWAGSNDHIGADFRLSAKQVLEIERLASLVLPQELDLYLTSYD</sequence>
<evidence type="ECO:0000313" key="1">
    <source>
        <dbReference type="EMBL" id="NUT84283.1"/>
    </source>
</evidence>
<proteinExistence type="predicted"/>
<reference evidence="1 2" key="1">
    <citation type="journal article" date="2020" name="Front. Plant Sci.">
        <title>Isolation of Rhizosphere Bacteria That Improve Quality and Water Stress Tolerance in Greenhouse Ornamentals.</title>
        <authorList>
            <person name="Nordstedt N.P."/>
            <person name="Jones M.L."/>
        </authorList>
    </citation>
    <scope>NUCLEOTIDE SEQUENCE [LARGE SCALE GENOMIC DNA]</scope>
    <source>
        <strain evidence="1 2">C2F7</strain>
    </source>
</reference>
<gene>
    <name evidence="1" type="ORF">HNO85_25360</name>
</gene>
<organism evidence="1 2">
    <name type="scientific">Pseudomonas brassicacearum</name>
    <dbReference type="NCBI Taxonomy" id="930166"/>
    <lineage>
        <taxon>Bacteria</taxon>
        <taxon>Pseudomonadati</taxon>
        <taxon>Pseudomonadota</taxon>
        <taxon>Gammaproteobacteria</taxon>
        <taxon>Pseudomonadales</taxon>
        <taxon>Pseudomonadaceae</taxon>
        <taxon>Pseudomonas</taxon>
    </lineage>
</organism>
<evidence type="ECO:0000313" key="2">
    <source>
        <dbReference type="Proteomes" id="UP000562723"/>
    </source>
</evidence>
<dbReference type="AlphaFoldDB" id="A0AAJ3G233"/>
<name>A0AAJ3G233_9PSED</name>
<dbReference type="Proteomes" id="UP000562723">
    <property type="component" value="Unassembled WGS sequence"/>
</dbReference>
<dbReference type="EMBL" id="JABFMS010000079">
    <property type="protein sequence ID" value="NUT84283.1"/>
    <property type="molecule type" value="Genomic_DNA"/>
</dbReference>
<comment type="caution">
    <text evidence="1">The sequence shown here is derived from an EMBL/GenBank/DDBJ whole genome shotgun (WGS) entry which is preliminary data.</text>
</comment>
<protein>
    <submittedName>
        <fullName evidence="1">Uncharacterized protein</fullName>
    </submittedName>
</protein>
<dbReference type="RefSeq" id="WP_058544955.1">
    <property type="nucleotide sequence ID" value="NZ_CP045701.2"/>
</dbReference>
<accession>A0AAJ3G233</accession>